<dbReference type="AlphaFoldDB" id="A0AAC8Q3X2"/>
<evidence type="ECO:0000313" key="2">
    <source>
        <dbReference type="Proteomes" id="UP000035579"/>
    </source>
</evidence>
<dbReference type="Proteomes" id="UP000035579">
    <property type="component" value="Chromosome"/>
</dbReference>
<organism evidence="1 2">
    <name type="scientific">Archangium gephyra</name>
    <dbReference type="NCBI Taxonomy" id="48"/>
    <lineage>
        <taxon>Bacteria</taxon>
        <taxon>Pseudomonadati</taxon>
        <taxon>Myxococcota</taxon>
        <taxon>Myxococcia</taxon>
        <taxon>Myxococcales</taxon>
        <taxon>Cystobacterineae</taxon>
        <taxon>Archangiaceae</taxon>
        <taxon>Archangium</taxon>
    </lineage>
</organism>
<dbReference type="EMBL" id="CP011509">
    <property type="protein sequence ID" value="AKJ00509.1"/>
    <property type="molecule type" value="Genomic_DNA"/>
</dbReference>
<gene>
    <name evidence="1" type="ORF">AA314_02135</name>
</gene>
<protein>
    <submittedName>
        <fullName evidence="1">Hemagglutinin-related protein</fullName>
    </submittedName>
</protein>
<dbReference type="RefSeq" id="WP_053066270.1">
    <property type="nucleotide sequence ID" value="NZ_CP011509.1"/>
</dbReference>
<sequence length="462" mass="49889">MMSLDAYSISRFHAKTLWALTLIALLTGCTTGAHWRMDRAQPHPLPSSSSSASPSSPVALSESWWETYRPLIPQGRDTCALLQESAQVEENLRLAPGRGLSSQHAISLWTWLARTPLPLRTFAPRTALAWLLRHAVSQGRQVPSSELLPWCERFLALVVMRPDGYLASASSGQPLQRMGQVVLREGALVGGNFLVGHLYFSHGGVFYPVDDDLRLSSPIPLGEQGLDKDLLNTALDGAQDAMEETVDALAAGLLDIPGTLEGLHQLPTTVATLIESTPDYFARYGDRPLREQVREAARLSTHLLMLSGGAAKVGARVAGSGAHLPVLRLSAEGTLAVELLRVPAGAMAGVLGTGAGALVLLSAPPSLDEKSAQAQYDRGLQEAHKAFPHLAGGPKQKHHIQPRYLGGPENGPTVDLDPAYHQLITNEFRRLAGYGLEKPPLQIVLELMKKVYSKYPLPGVHF</sequence>
<accession>A0AAC8Q3X2</accession>
<evidence type="ECO:0000313" key="1">
    <source>
        <dbReference type="EMBL" id="AKJ00509.1"/>
    </source>
</evidence>
<name>A0AAC8Q3X2_9BACT</name>
<dbReference type="KEGG" id="age:AA314_02135"/>
<proteinExistence type="predicted"/>
<reference evidence="1 2" key="1">
    <citation type="submission" date="2015-05" db="EMBL/GenBank/DDBJ databases">
        <title>Genome assembly of Archangium gephyra DSM 2261.</title>
        <authorList>
            <person name="Sharma G."/>
            <person name="Subramanian S."/>
        </authorList>
    </citation>
    <scope>NUCLEOTIDE SEQUENCE [LARGE SCALE GENOMIC DNA]</scope>
    <source>
        <strain evidence="1 2">DSM 2261</strain>
    </source>
</reference>